<evidence type="ECO:0000256" key="4">
    <source>
        <dbReference type="ARBA" id="ARBA00022989"/>
    </source>
</evidence>
<organism evidence="8 9">
    <name type="scientific">Pseudozyma antarctica</name>
    <name type="common">Yeast</name>
    <name type="synonym">Candida antarctica</name>
    <dbReference type="NCBI Taxonomy" id="84753"/>
    <lineage>
        <taxon>Eukaryota</taxon>
        <taxon>Fungi</taxon>
        <taxon>Dikarya</taxon>
        <taxon>Basidiomycota</taxon>
        <taxon>Ustilaginomycotina</taxon>
        <taxon>Ustilaginomycetes</taxon>
        <taxon>Ustilaginales</taxon>
        <taxon>Ustilaginaceae</taxon>
        <taxon>Moesziomyces</taxon>
    </lineage>
</organism>
<dbReference type="FunFam" id="1.20.1250.20:FF:000057">
    <property type="entry name" value="MFS general substrate transporter"/>
    <property type="match status" value="1"/>
</dbReference>
<dbReference type="HOGENOM" id="CLU_001265_0_6_1"/>
<feature type="transmembrane region" description="Helical" evidence="7">
    <location>
        <begin position="545"/>
        <end position="564"/>
    </location>
</feature>
<keyword evidence="2" id="KW-0813">Transport</keyword>
<name>A0A081CLF9_PSEA2</name>
<sequence length="676" mass="74251">MQASVLPDDPSFPPMSSLLSNRQTAWSGKYAQALLPARKHASSPDIAFTPPASLVPWPSNLIACQIPPVLPMLIPVAREQVPQHLPSTIIAASAGTIAGQRATLLMPKHPIAPQDSGTAAPFSNSEHLPHVVSPPAVLPRGATRSDQTRTASFPSYHQPHPASTRDHEQLETMTQNSSKSSLRDIAAGEEVKKDSAEPVHVFPILERGMIRDIDEKEAQQAPVDHFGTATQQSEEERKLVRKLDWRIMTSLWACYALNYLDRNAIAQARLNGLEKDLKLKGNQYNMCISILFVGYTLMQMPSNMVMASKKVRPSVWMCCWMMAWAVCSGCTALSHNFAGLFTTRLLLGVLEAPFYPGALYLLSLFYTRREIATRVAILYSANIVATASSGLIAAATFATLDKVHGIQGWKWLFIIEAVVTFGVAVICLYTMPDHPLSTRWLTPAERELAQARIDRDTVGMEPSKGVVAGLSQACKDGRLWVFVVLQNLHLSACGFNSFFPSVVGGLGFNRTLTLVLTCPPYLLSGLFMIVWAVSSGRKNEKTWHITISMLIALVGFIISCVTLNTPARYISCFIFTIGAYAANSVILGWVSATCGQTQEKKAAALSIVNTFGNASFAYTPFLYPKGDGPKYLTANIANSCFVVGSIICTWILRFWLKRDNEKIKRSNADARLLYAY</sequence>
<protein>
    <submittedName>
        <fullName evidence="8">MFS transporter</fullName>
    </submittedName>
</protein>
<dbReference type="FunFam" id="1.20.1250.20:FF:000013">
    <property type="entry name" value="MFS general substrate transporter"/>
    <property type="match status" value="1"/>
</dbReference>
<feature type="transmembrane region" description="Helical" evidence="7">
    <location>
        <begin position="635"/>
        <end position="656"/>
    </location>
</feature>
<gene>
    <name evidence="8" type="ORF">PAN0_018c5733</name>
</gene>
<feature type="transmembrane region" description="Helical" evidence="7">
    <location>
        <begin position="511"/>
        <end position="533"/>
    </location>
</feature>
<keyword evidence="9" id="KW-1185">Reference proteome</keyword>
<dbReference type="GO" id="GO:0022857">
    <property type="term" value="F:transmembrane transporter activity"/>
    <property type="evidence" value="ECO:0007669"/>
    <property type="project" value="InterPro"/>
</dbReference>
<feature type="transmembrane region" description="Helical" evidence="7">
    <location>
        <begin position="411"/>
        <end position="431"/>
    </location>
</feature>
<evidence type="ECO:0000256" key="3">
    <source>
        <dbReference type="ARBA" id="ARBA00022692"/>
    </source>
</evidence>
<dbReference type="InterPro" id="IPR036259">
    <property type="entry name" value="MFS_trans_sf"/>
</dbReference>
<dbReference type="Pfam" id="PF07690">
    <property type="entry name" value="MFS_1"/>
    <property type="match status" value="1"/>
</dbReference>
<feature type="compositionally biased region" description="Polar residues" evidence="6">
    <location>
        <begin position="144"/>
        <end position="155"/>
    </location>
</feature>
<accession>A0A081CLF9</accession>
<feature type="transmembrane region" description="Helical" evidence="7">
    <location>
        <begin position="377"/>
        <end position="399"/>
    </location>
</feature>
<dbReference type="PANTHER" id="PTHR43791:SF62">
    <property type="entry name" value="MAJOR FACILITATOR SUPERFAMILY (MFS) PROFILE DOMAIN-CONTAINING PROTEIN"/>
    <property type="match status" value="1"/>
</dbReference>
<dbReference type="GO" id="GO:0016020">
    <property type="term" value="C:membrane"/>
    <property type="evidence" value="ECO:0007669"/>
    <property type="project" value="UniProtKB-SubCell"/>
</dbReference>
<evidence type="ECO:0000256" key="6">
    <source>
        <dbReference type="SAM" id="MobiDB-lite"/>
    </source>
</evidence>
<dbReference type="PANTHER" id="PTHR43791">
    <property type="entry name" value="PERMEASE-RELATED"/>
    <property type="match status" value="1"/>
</dbReference>
<reference evidence="9" key="1">
    <citation type="journal article" date="2014" name="Genome Announc.">
        <title>Draft Genome Sequence of the Yeast Pseudozyma antarctica Type Strain JCM10317, a Producer of the Glycolipid Biosurfactants, Mannosylerythritol Lipids.</title>
        <authorList>
            <person name="Saika A."/>
            <person name="Koike H."/>
            <person name="Hori T."/>
            <person name="Fukuoka T."/>
            <person name="Sato S."/>
            <person name="Habe H."/>
            <person name="Kitamoto D."/>
            <person name="Morita T."/>
        </authorList>
    </citation>
    <scope>NUCLEOTIDE SEQUENCE [LARGE SCALE GENOMIC DNA]</scope>
    <source>
        <strain evidence="9">JCM 10317</strain>
    </source>
</reference>
<keyword evidence="3 7" id="KW-0812">Transmembrane</keyword>
<dbReference type="InterPro" id="IPR011701">
    <property type="entry name" value="MFS"/>
</dbReference>
<feature type="transmembrane region" description="Helical" evidence="7">
    <location>
        <begin position="283"/>
        <end position="302"/>
    </location>
</feature>
<keyword evidence="5 7" id="KW-0472">Membrane</keyword>
<dbReference type="AlphaFoldDB" id="A0A081CLF9"/>
<feature type="region of interest" description="Disordered" evidence="6">
    <location>
        <begin position="133"/>
        <end position="182"/>
    </location>
</feature>
<feature type="transmembrane region" description="Helical" evidence="7">
    <location>
        <begin position="314"/>
        <end position="334"/>
    </location>
</feature>
<feature type="transmembrane region" description="Helical" evidence="7">
    <location>
        <begin position="570"/>
        <end position="590"/>
    </location>
</feature>
<feature type="transmembrane region" description="Helical" evidence="7">
    <location>
        <begin position="346"/>
        <end position="365"/>
    </location>
</feature>
<dbReference type="Gene3D" id="1.20.1250.20">
    <property type="entry name" value="MFS general substrate transporter like domains"/>
    <property type="match status" value="2"/>
</dbReference>
<evidence type="ECO:0000256" key="7">
    <source>
        <dbReference type="SAM" id="Phobius"/>
    </source>
</evidence>
<evidence type="ECO:0000313" key="8">
    <source>
        <dbReference type="EMBL" id="GAK67505.1"/>
    </source>
</evidence>
<feature type="transmembrane region" description="Helical" evidence="7">
    <location>
        <begin position="602"/>
        <end position="623"/>
    </location>
</feature>
<comment type="subcellular location">
    <subcellularLocation>
        <location evidence="1">Membrane</location>
        <topology evidence="1">Multi-pass membrane protein</topology>
    </subcellularLocation>
</comment>
<dbReference type="Proteomes" id="UP000053758">
    <property type="component" value="Unassembled WGS sequence"/>
</dbReference>
<evidence type="ECO:0000256" key="1">
    <source>
        <dbReference type="ARBA" id="ARBA00004141"/>
    </source>
</evidence>
<dbReference type="RefSeq" id="XP_014654447.1">
    <property type="nucleotide sequence ID" value="XM_014798961.1"/>
</dbReference>
<evidence type="ECO:0000256" key="2">
    <source>
        <dbReference type="ARBA" id="ARBA00022448"/>
    </source>
</evidence>
<evidence type="ECO:0000256" key="5">
    <source>
        <dbReference type="ARBA" id="ARBA00023136"/>
    </source>
</evidence>
<feature type="compositionally biased region" description="Polar residues" evidence="6">
    <location>
        <begin position="171"/>
        <end position="180"/>
    </location>
</feature>
<dbReference type="EMBL" id="DF830085">
    <property type="protein sequence ID" value="GAK67505.1"/>
    <property type="molecule type" value="Genomic_DNA"/>
</dbReference>
<evidence type="ECO:0000313" key="9">
    <source>
        <dbReference type="Proteomes" id="UP000053758"/>
    </source>
</evidence>
<feature type="transmembrane region" description="Helical" evidence="7">
    <location>
        <begin position="479"/>
        <end position="499"/>
    </location>
</feature>
<proteinExistence type="predicted"/>
<keyword evidence="4 7" id="KW-1133">Transmembrane helix</keyword>
<dbReference type="GeneID" id="26306469"/>
<dbReference type="SUPFAM" id="SSF103473">
    <property type="entry name" value="MFS general substrate transporter"/>
    <property type="match status" value="1"/>
</dbReference>